<evidence type="ECO:0000256" key="1">
    <source>
        <dbReference type="ARBA" id="ARBA00004651"/>
    </source>
</evidence>
<feature type="transmembrane region" description="Helical" evidence="8">
    <location>
        <begin position="664"/>
        <end position="687"/>
    </location>
</feature>
<protein>
    <recommendedName>
        <fullName evidence="8">Anoctamin</fullName>
    </recommendedName>
</protein>
<evidence type="ECO:0000259" key="11">
    <source>
        <dbReference type="Pfam" id="PF16178"/>
    </source>
</evidence>
<dbReference type="AlphaFoldDB" id="A0A8C4LIS8"/>
<feature type="transmembrane region" description="Helical" evidence="8">
    <location>
        <begin position="536"/>
        <end position="557"/>
    </location>
</feature>
<feature type="transmembrane region" description="Helical" evidence="8">
    <location>
        <begin position="292"/>
        <end position="325"/>
    </location>
</feature>
<feature type="transmembrane region" description="Helical" evidence="8">
    <location>
        <begin position="493"/>
        <end position="516"/>
    </location>
</feature>
<dbReference type="GO" id="GO:0061588">
    <property type="term" value="P:calcium activated phospholipid scrambling"/>
    <property type="evidence" value="ECO:0007669"/>
    <property type="project" value="TreeGrafter"/>
</dbReference>
<accession>A0A8C4LIS8</accession>
<dbReference type="PANTHER" id="PTHR12308">
    <property type="entry name" value="ANOCTAMIN"/>
    <property type="match status" value="1"/>
</dbReference>
<dbReference type="GO" id="GO:0046983">
    <property type="term" value="F:protein dimerization activity"/>
    <property type="evidence" value="ECO:0007669"/>
    <property type="project" value="InterPro"/>
</dbReference>
<dbReference type="InterPro" id="IPR049452">
    <property type="entry name" value="Anoctamin_TM"/>
</dbReference>
<feature type="region of interest" description="Disordered" evidence="9">
    <location>
        <begin position="30"/>
        <end position="53"/>
    </location>
</feature>
<keyword evidence="5 8" id="KW-1133">Transmembrane helix</keyword>
<evidence type="ECO:0000256" key="4">
    <source>
        <dbReference type="ARBA" id="ARBA00022692"/>
    </source>
</evidence>
<evidence type="ECO:0000256" key="6">
    <source>
        <dbReference type="ARBA" id="ARBA00023136"/>
    </source>
</evidence>
<evidence type="ECO:0000313" key="12">
    <source>
        <dbReference type="Ensembl" id="ENSEASP00005011755.1"/>
    </source>
</evidence>
<feature type="domain" description="Anoctamin transmembrane" evidence="10">
    <location>
        <begin position="284"/>
        <end position="835"/>
    </location>
</feature>
<evidence type="ECO:0000256" key="7">
    <source>
        <dbReference type="ARBA" id="ARBA00023180"/>
    </source>
</evidence>
<comment type="subcellular location">
    <subcellularLocation>
        <location evidence="1">Cell membrane</location>
        <topology evidence="1">Multi-pass membrane protein</topology>
    </subcellularLocation>
    <subcellularLocation>
        <location evidence="8">Membrane</location>
        <topology evidence="8">Multi-pass membrane protein</topology>
    </subcellularLocation>
</comment>
<sequence length="871" mass="97585">MRDRVLPVLCPRGWPGLSCPDQARAGRLAMTSEASPGSRCARSGMLRRRTQEEDSAALIDMAPGAGKGDSYGSTANTLEVTLPTVLRPWGQEARRASPSPPLPWAPSDFVLVWEEDLKPGQQQDTTTRDKTDMHGDWRETFLDNLRAAGLCVDQVRGVGCGQGPRRCIHSVTYDLAPQGLRARVWTGIPTALLPITSGARARGDTQSLTQWPHWLASAGRCTNCPVGTVPRPAWTLPPMASCPQGPFMTPPEGLQAPGLNQRQVLSQHWARWRKWNKYQPLDHVRRYFGEKVALYFAWLGFYTGWLLPAAAVGTLVFLVGCSMLFSDTPTQELCSSADSFEMCPLCPDCPFWLLSSICALVQAGRLFDHGGTVFFSLFMALWAVLFLEYWKRKSATLAYRWGCSDYEDIEERPRPQFAASAPTMALNPITGEDEPYFPERSRLHRVLAGSVVVVMMVAVVVMFLVSIILYRAIMAILVSKSDNTVLTAWASRIASLTGSVVNLIFILILSKIYVALAHVLTRWEMHRTQTKFEDAFTLKVFIFQFVNFYSSPIYIAFFKGRFVGYPGNYHTLFGIRNEECAAGGCLIELAQELLVIMVGKQIINNVQEILIPKLKGWWQKVRLRSRKRQAGAAVAAGRAPWEADYELLPCEGLFDEYLEMVLQFGFVTIFVAACPLAPLFALLNNWVEIRLDARKFVSESRRPVAERAQDIGIWFHILAGLKHLAVISNAFLLAFSSDVLPRAYYQWSRARDLRGFVNFTLARAPPAFAAAHNRTCRYQAFRDDDGQYSRTYWNLLAIRLAFVIVFEHVVFSIGRVLDLLVPDIPESVEIKVKREYYLAKQALAENEALFGAGGAKDNQPLAQEMRLGPQA</sequence>
<dbReference type="PANTHER" id="PTHR12308:SF22">
    <property type="entry name" value="ANOCTAMIN-7"/>
    <property type="match status" value="1"/>
</dbReference>
<organism evidence="12">
    <name type="scientific">Equus asinus asinus</name>
    <dbReference type="NCBI Taxonomy" id="83772"/>
    <lineage>
        <taxon>Eukaryota</taxon>
        <taxon>Metazoa</taxon>
        <taxon>Chordata</taxon>
        <taxon>Craniata</taxon>
        <taxon>Vertebrata</taxon>
        <taxon>Euteleostomi</taxon>
        <taxon>Mammalia</taxon>
        <taxon>Eutheria</taxon>
        <taxon>Laurasiatheria</taxon>
        <taxon>Perissodactyla</taxon>
        <taxon>Equidae</taxon>
        <taxon>Equus</taxon>
    </lineage>
</organism>
<evidence type="ECO:0000256" key="5">
    <source>
        <dbReference type="ARBA" id="ARBA00022989"/>
    </source>
</evidence>
<proteinExistence type="inferred from homology"/>
<dbReference type="Pfam" id="PF16178">
    <property type="entry name" value="Anoct_dimer"/>
    <property type="match status" value="1"/>
</dbReference>
<comment type="similarity">
    <text evidence="2 8">Belongs to the anoctamin family.</text>
</comment>
<feature type="domain" description="Anoctamin dimerisation" evidence="11">
    <location>
        <begin position="258"/>
        <end position="281"/>
    </location>
</feature>
<keyword evidence="7" id="KW-0325">Glycoprotein</keyword>
<dbReference type="InterPro" id="IPR007632">
    <property type="entry name" value="Anoctamin"/>
</dbReference>
<dbReference type="Ensembl" id="ENSEAST00005012774.1">
    <property type="protein sequence ID" value="ENSEASP00005011755.1"/>
    <property type="gene ID" value="ENSEASG00005008231.1"/>
</dbReference>
<name>A0A8C4LIS8_EQUAS</name>
<evidence type="ECO:0000259" key="10">
    <source>
        <dbReference type="Pfam" id="PF04547"/>
    </source>
</evidence>
<gene>
    <name evidence="12" type="primary">ANO7</name>
</gene>
<keyword evidence="4 8" id="KW-0812">Transmembrane</keyword>
<dbReference type="GO" id="GO:0005886">
    <property type="term" value="C:plasma membrane"/>
    <property type="evidence" value="ECO:0007669"/>
    <property type="project" value="UniProtKB-SubCell"/>
</dbReference>
<reference evidence="12" key="1">
    <citation type="submission" date="2023-03" db="UniProtKB">
        <authorList>
            <consortium name="Ensembl"/>
        </authorList>
    </citation>
    <scope>IDENTIFICATION</scope>
</reference>
<dbReference type="Pfam" id="PF04547">
    <property type="entry name" value="Anoctamin"/>
    <property type="match status" value="1"/>
</dbReference>
<dbReference type="GO" id="GO:0005254">
    <property type="term" value="F:chloride channel activity"/>
    <property type="evidence" value="ECO:0007669"/>
    <property type="project" value="TreeGrafter"/>
</dbReference>
<feature type="transmembrane region" description="Helical" evidence="8">
    <location>
        <begin position="373"/>
        <end position="390"/>
    </location>
</feature>
<keyword evidence="3" id="KW-1003">Cell membrane</keyword>
<feature type="transmembrane region" description="Helical" evidence="8">
    <location>
        <begin position="446"/>
        <end position="473"/>
    </location>
</feature>
<evidence type="ECO:0000256" key="2">
    <source>
        <dbReference type="ARBA" id="ARBA00009671"/>
    </source>
</evidence>
<comment type="caution">
    <text evidence="8">Lacks conserved residue(s) required for the propagation of feature annotation.</text>
</comment>
<evidence type="ECO:0000256" key="9">
    <source>
        <dbReference type="SAM" id="MobiDB-lite"/>
    </source>
</evidence>
<evidence type="ECO:0000256" key="3">
    <source>
        <dbReference type="ARBA" id="ARBA00022475"/>
    </source>
</evidence>
<keyword evidence="6 8" id="KW-0472">Membrane</keyword>
<dbReference type="InterPro" id="IPR032394">
    <property type="entry name" value="Anoct_dimer"/>
</dbReference>
<feature type="transmembrane region" description="Helical" evidence="8">
    <location>
        <begin position="711"/>
        <end position="735"/>
    </location>
</feature>
<evidence type="ECO:0000256" key="8">
    <source>
        <dbReference type="RuleBase" id="RU280814"/>
    </source>
</evidence>